<evidence type="ECO:0000256" key="4">
    <source>
        <dbReference type="SAM" id="MobiDB-lite"/>
    </source>
</evidence>
<dbReference type="GO" id="GO:0006355">
    <property type="term" value="P:regulation of DNA-templated transcription"/>
    <property type="evidence" value="ECO:0007669"/>
    <property type="project" value="InterPro"/>
</dbReference>
<dbReference type="GO" id="GO:0006368">
    <property type="term" value="P:transcription elongation by RNA polymerase II"/>
    <property type="evidence" value="ECO:0007669"/>
    <property type="project" value="TreeGrafter"/>
</dbReference>
<feature type="compositionally biased region" description="Acidic residues" evidence="4">
    <location>
        <begin position="1080"/>
        <end position="1097"/>
    </location>
</feature>
<feature type="repeat" description="TPR" evidence="3">
    <location>
        <begin position="512"/>
        <end position="545"/>
    </location>
</feature>
<dbReference type="PANTHER" id="PTHR14027">
    <property type="entry name" value="RNA POLYMERASE-ASSOCIATED PROTEIN CTR9"/>
    <property type="match status" value="1"/>
</dbReference>
<dbReference type="PROSITE" id="PS50005">
    <property type="entry name" value="TPR"/>
    <property type="match status" value="3"/>
</dbReference>
<evidence type="ECO:0000256" key="3">
    <source>
        <dbReference type="PROSITE-ProRule" id="PRU00339"/>
    </source>
</evidence>
<dbReference type="AlphaFoldDB" id="A0A060TD88"/>
<reference evidence="5" key="1">
    <citation type="submission" date="2014-02" db="EMBL/GenBank/DDBJ databases">
        <authorList>
            <person name="Genoscope - CEA"/>
        </authorList>
    </citation>
    <scope>NUCLEOTIDE SEQUENCE</scope>
    <source>
        <strain evidence="5">LS3</strain>
    </source>
</reference>
<dbReference type="InterPro" id="IPR011990">
    <property type="entry name" value="TPR-like_helical_dom_sf"/>
</dbReference>
<dbReference type="InterPro" id="IPR019734">
    <property type="entry name" value="TPR_rpt"/>
</dbReference>
<dbReference type="SMART" id="SM00028">
    <property type="entry name" value="TPR"/>
    <property type="match status" value="9"/>
</dbReference>
<evidence type="ECO:0000256" key="1">
    <source>
        <dbReference type="ARBA" id="ARBA00022737"/>
    </source>
</evidence>
<dbReference type="EMBL" id="HG937694">
    <property type="protein sequence ID" value="CDP38729.1"/>
    <property type="molecule type" value="Genomic_DNA"/>
</dbReference>
<dbReference type="GO" id="GO:0000993">
    <property type="term" value="F:RNA polymerase II complex binding"/>
    <property type="evidence" value="ECO:0007669"/>
    <property type="project" value="TreeGrafter"/>
</dbReference>
<evidence type="ECO:0000313" key="5">
    <source>
        <dbReference type="EMBL" id="CDP38729.1"/>
    </source>
</evidence>
<organism evidence="5">
    <name type="scientific">Blastobotrys adeninivorans</name>
    <name type="common">Yeast</name>
    <name type="synonym">Arxula adeninivorans</name>
    <dbReference type="NCBI Taxonomy" id="409370"/>
    <lineage>
        <taxon>Eukaryota</taxon>
        <taxon>Fungi</taxon>
        <taxon>Dikarya</taxon>
        <taxon>Ascomycota</taxon>
        <taxon>Saccharomycotina</taxon>
        <taxon>Dipodascomycetes</taxon>
        <taxon>Dipodascales</taxon>
        <taxon>Trichomonascaceae</taxon>
        <taxon>Blastobotrys</taxon>
    </lineage>
</organism>
<dbReference type="Gene3D" id="1.25.40.10">
    <property type="entry name" value="Tetratricopeptide repeat domain"/>
    <property type="match status" value="3"/>
</dbReference>
<accession>A0A060TD88</accession>
<protein>
    <submittedName>
        <fullName evidence="5">ARAD1D41162p</fullName>
    </submittedName>
</protein>
<dbReference type="Pfam" id="PF13424">
    <property type="entry name" value="TPR_12"/>
    <property type="match status" value="1"/>
</dbReference>
<reference evidence="5" key="2">
    <citation type="submission" date="2014-06" db="EMBL/GenBank/DDBJ databases">
        <title>The complete genome of Blastobotrys (Arxula) adeninivorans LS3 - a yeast of biotechnological interest.</title>
        <authorList>
            <person name="Kunze G."/>
            <person name="Gaillardin C."/>
            <person name="Czernicka M."/>
            <person name="Durrens P."/>
            <person name="Martin T."/>
            <person name="Boer E."/>
            <person name="Gabaldon T."/>
            <person name="Cruz J."/>
            <person name="Talla E."/>
            <person name="Marck C."/>
            <person name="Goffeau A."/>
            <person name="Barbe V."/>
            <person name="Baret P."/>
            <person name="Baronian K."/>
            <person name="Beier S."/>
            <person name="Bleykasten C."/>
            <person name="Bode R."/>
            <person name="Casaregola S."/>
            <person name="Despons L."/>
            <person name="Fairhead C."/>
            <person name="Giersberg M."/>
            <person name="Gierski P."/>
            <person name="Hahnel U."/>
            <person name="Hartmann A."/>
            <person name="Jankowska D."/>
            <person name="Jubin C."/>
            <person name="Jung P."/>
            <person name="Lafontaine I."/>
            <person name="Leh-Louis V."/>
            <person name="Lemaire M."/>
            <person name="Marcet-Houben M."/>
            <person name="Mascher M."/>
            <person name="Morel G."/>
            <person name="Richard G.-F."/>
            <person name="Riechen J."/>
            <person name="Sacerdot C."/>
            <person name="Sarkar A."/>
            <person name="Savel G."/>
            <person name="Schacherer J."/>
            <person name="Sherman D."/>
            <person name="Straub M.-L."/>
            <person name="Stein N."/>
            <person name="Thierry A."/>
            <person name="Trautwein-Schult A."/>
            <person name="Westhof E."/>
            <person name="Worch S."/>
            <person name="Dujon B."/>
            <person name="Souciet J.-L."/>
            <person name="Wincker P."/>
            <person name="Scholz U."/>
            <person name="Neuveglise N."/>
        </authorList>
    </citation>
    <scope>NUCLEOTIDE SEQUENCE</scope>
    <source>
        <strain evidence="5">LS3</strain>
    </source>
</reference>
<name>A0A060TD88_BLAAD</name>
<dbReference type="SUPFAM" id="SSF48452">
    <property type="entry name" value="TPR-like"/>
    <property type="match status" value="4"/>
</dbReference>
<dbReference type="GO" id="GO:0016593">
    <property type="term" value="C:Cdc73/Paf1 complex"/>
    <property type="evidence" value="ECO:0007669"/>
    <property type="project" value="TreeGrafter"/>
</dbReference>
<sequence length="1097" mass="122739">MASTATDGHAEDVRPEDEHQGVGANVIEIPLYHDDGEEATVTVDLDNELAADPEEMCTFLENERCAPNYWLAIAMAYARKGQILNAAEVLNRGIGVFADIGDKISFHSCLSWLYLRQLRSAPVKATDPADAEFTKEMYHRRAMQEANKAIELGSRRSSNGLSDLANGALTLASGDFDRALGYFQASLNESGNANLFAQLGKARVLYHKKNYKQSLQLYQSVLVGRPDIKPDPRIGIGLCLFKLGDKATALAAWERAHELDPTSPAVNTLLGLFYLDSAMSLELTSPDFVHAYTKGMGYIQAAYKVDSTYSAAGVALSGYLFSKKDMDKVLKLDNRALEYADVPTLRSDAYLWMARAYHYLSDYEKALQFYEQAEKEMSALSSSAVTTSSTYGPSNVTALLPTIGKGLVQLAQNSPDALLTFENIVATNPKCSEALLILGLINARQATNDPKRKQRALSLLEKYLRITKEQNDVPSMQALLTLSRLTEDSDLVNAQSYLEEVVQFHKIDGFAFEIYNNLGVFNYMQGNLDASKEQFKKALECETGDNDNANDITVKYNMARLEDAMGNMDEAKEGYNQVLASQPEYTNAKLRLAFLAFSSGTDPNGEQINALLDEDPSNLEARALYGWLLRRQKRKANDDTEQKHHKTSLVEYNKHDNFALISLGNLYLQVARELRVHSKADMEKKERTYFKASEFFDKALQIDPYNAFAAQGVAIIFAETKRPEQALQIFGKIRESLNDLSIHINLGHCLVEMKQFAKAIESYELAVQKSGAAGKNDSQLMTLLGRAWYARGVSERNVSALQTSLDYSKKASELSPDNLGLKFNVAFVQFQIADAVRSTPSAKRSIDSIEQAAAGLEEAIVSLQEIAKAKSPPYPAEDLEQRAIMGQNTLRKQLERALSEQREYESENQSKLEEARKKRQEEMERLEEEKKKKAQEEEELNRKLAEERAKLQEQAREWVERAREEAEREAEIENEKKSSRKKKGSSKKKDDMIVSDNEVSEPELSDLDETELESKNKSEKTEKANGSSTKKKAKSKAFIDSDDDAEAMELDQEEVDSEERKRKGEDAEEGSSKKRRIIESDEEEGADAGADDLFGDE</sequence>
<keyword evidence="1" id="KW-0677">Repeat</keyword>
<dbReference type="PhylomeDB" id="A0A060TD88"/>
<feature type="repeat" description="TPR" evidence="3">
    <location>
        <begin position="347"/>
        <end position="380"/>
    </location>
</feature>
<dbReference type="PANTHER" id="PTHR14027:SF2">
    <property type="entry name" value="RNA POLYMERASE-ASSOCIATED PROTEIN CTR9 HOMOLOG"/>
    <property type="match status" value="1"/>
</dbReference>
<keyword evidence="2 3" id="KW-0802">TPR repeat</keyword>
<feature type="compositionally biased region" description="Basic and acidic residues" evidence="4">
    <location>
        <begin position="894"/>
        <end position="977"/>
    </location>
</feature>
<dbReference type="Pfam" id="PF13181">
    <property type="entry name" value="TPR_8"/>
    <property type="match status" value="2"/>
</dbReference>
<dbReference type="Pfam" id="PF13432">
    <property type="entry name" value="TPR_16"/>
    <property type="match status" value="2"/>
</dbReference>
<evidence type="ECO:0000256" key="2">
    <source>
        <dbReference type="ARBA" id="ARBA00022803"/>
    </source>
</evidence>
<dbReference type="Pfam" id="PF13174">
    <property type="entry name" value="TPR_6"/>
    <property type="match status" value="1"/>
</dbReference>
<proteinExistence type="predicted"/>
<feature type="repeat" description="TPR" evidence="3">
    <location>
        <begin position="230"/>
        <end position="263"/>
    </location>
</feature>
<feature type="compositionally biased region" description="Basic and acidic residues" evidence="4">
    <location>
        <begin position="1012"/>
        <end position="1023"/>
    </location>
</feature>
<feature type="compositionally biased region" description="Acidic residues" evidence="4">
    <location>
        <begin position="1040"/>
        <end position="1057"/>
    </location>
</feature>
<feature type="region of interest" description="Disordered" evidence="4">
    <location>
        <begin position="894"/>
        <end position="1097"/>
    </location>
</feature>
<dbReference type="InterPro" id="IPR031101">
    <property type="entry name" value="Ctr9"/>
</dbReference>
<feature type="compositionally biased region" description="Acidic residues" evidence="4">
    <location>
        <begin position="998"/>
        <end position="1011"/>
    </location>
</feature>
<gene>
    <name evidence="5" type="ORF">GNLVRS02_ARAD1D41162g</name>
</gene>